<dbReference type="NCBIfam" id="NF008121">
    <property type="entry name" value="PRK10869.1"/>
    <property type="match status" value="1"/>
</dbReference>
<dbReference type="EMBL" id="CP013118">
    <property type="protein sequence ID" value="ALO16712.1"/>
    <property type="molecule type" value="Genomic_DNA"/>
</dbReference>
<keyword evidence="4" id="KW-0547">Nucleotide-binding</keyword>
<dbReference type="GO" id="GO:0006281">
    <property type="term" value="P:DNA repair"/>
    <property type="evidence" value="ECO:0007669"/>
    <property type="project" value="UniProtKB-KW"/>
</dbReference>
<dbReference type="PATRIC" id="fig|1307839.3.peg.3255"/>
<gene>
    <name evidence="12" type="primary">recN</name>
    <name evidence="12" type="ORF">L21SP5_03096</name>
</gene>
<feature type="coiled-coil region" evidence="10">
    <location>
        <begin position="261"/>
        <end position="288"/>
    </location>
</feature>
<dbReference type="GO" id="GO:0006310">
    <property type="term" value="P:DNA recombination"/>
    <property type="evidence" value="ECO:0007669"/>
    <property type="project" value="InterPro"/>
</dbReference>
<organism evidence="12 13">
    <name type="scientific">Salinivirga cyanobacteriivorans</name>
    <dbReference type="NCBI Taxonomy" id="1307839"/>
    <lineage>
        <taxon>Bacteria</taxon>
        <taxon>Pseudomonadati</taxon>
        <taxon>Bacteroidota</taxon>
        <taxon>Bacteroidia</taxon>
        <taxon>Bacteroidales</taxon>
        <taxon>Salinivirgaceae</taxon>
        <taxon>Salinivirga</taxon>
    </lineage>
</organism>
<evidence type="ECO:0000256" key="9">
    <source>
        <dbReference type="PIRNR" id="PIRNR003128"/>
    </source>
</evidence>
<dbReference type="NCBIfam" id="TIGR00634">
    <property type="entry name" value="recN"/>
    <property type="match status" value="1"/>
</dbReference>
<dbReference type="CDD" id="cd03241">
    <property type="entry name" value="ABC_RecN"/>
    <property type="match status" value="1"/>
</dbReference>
<evidence type="ECO:0000256" key="7">
    <source>
        <dbReference type="ARBA" id="ARBA00023204"/>
    </source>
</evidence>
<dbReference type="PANTHER" id="PTHR11059:SF0">
    <property type="entry name" value="DNA REPAIR PROTEIN RECN"/>
    <property type="match status" value="1"/>
</dbReference>
<evidence type="ECO:0000256" key="2">
    <source>
        <dbReference type="ARBA" id="ARBA00009441"/>
    </source>
</evidence>
<evidence type="ECO:0000256" key="5">
    <source>
        <dbReference type="ARBA" id="ARBA00022763"/>
    </source>
</evidence>
<dbReference type="InterPro" id="IPR004604">
    <property type="entry name" value="DNA_recomb/repair_RecN"/>
</dbReference>
<dbReference type="KEGG" id="blq:L21SP5_03096"/>
<keyword evidence="13" id="KW-1185">Reference proteome</keyword>
<evidence type="ECO:0000313" key="13">
    <source>
        <dbReference type="Proteomes" id="UP000064893"/>
    </source>
</evidence>
<dbReference type="Pfam" id="PF02463">
    <property type="entry name" value="SMC_N"/>
    <property type="match status" value="1"/>
</dbReference>
<feature type="domain" description="RecF/RecN/SMC N-terminal" evidence="11">
    <location>
        <begin position="2"/>
        <end position="508"/>
    </location>
</feature>
<comment type="function">
    <text evidence="1 9">May be involved in recombinational repair of damaged DNA.</text>
</comment>
<evidence type="ECO:0000256" key="8">
    <source>
        <dbReference type="ARBA" id="ARBA00033408"/>
    </source>
</evidence>
<evidence type="ECO:0000256" key="6">
    <source>
        <dbReference type="ARBA" id="ARBA00022840"/>
    </source>
</evidence>
<evidence type="ECO:0000256" key="4">
    <source>
        <dbReference type="ARBA" id="ARBA00022741"/>
    </source>
</evidence>
<dbReference type="InterPro" id="IPR027417">
    <property type="entry name" value="P-loop_NTPase"/>
</dbReference>
<dbReference type="FunFam" id="3.40.50.300:FF:000319">
    <property type="entry name" value="DNA repair protein RecN"/>
    <property type="match status" value="1"/>
</dbReference>
<dbReference type="OrthoDB" id="9806954at2"/>
<dbReference type="PIRSF" id="PIRSF003128">
    <property type="entry name" value="RecN"/>
    <property type="match status" value="1"/>
</dbReference>
<dbReference type="PANTHER" id="PTHR11059">
    <property type="entry name" value="DNA REPAIR PROTEIN RECN"/>
    <property type="match status" value="1"/>
</dbReference>
<dbReference type="GO" id="GO:0043590">
    <property type="term" value="C:bacterial nucleoid"/>
    <property type="evidence" value="ECO:0007669"/>
    <property type="project" value="TreeGrafter"/>
</dbReference>
<reference evidence="12 13" key="1">
    <citation type="submission" date="2015-11" db="EMBL/GenBank/DDBJ databases">
        <title>Description and complete genome sequence of a novel strain predominating in hypersaline microbial mats and representing a new family of the Bacteriodetes phylum.</title>
        <authorList>
            <person name="Spring S."/>
            <person name="Bunk B."/>
            <person name="Sproer C."/>
            <person name="Klenk H.-P."/>
        </authorList>
    </citation>
    <scope>NUCLEOTIDE SEQUENCE [LARGE SCALE GENOMIC DNA]</scope>
    <source>
        <strain evidence="12 13">L21-Spi-D4</strain>
    </source>
</reference>
<keyword evidence="5 9" id="KW-0227">DNA damage</keyword>
<protein>
    <recommendedName>
        <fullName evidence="3 9">DNA repair protein RecN</fullName>
    </recommendedName>
    <alternativeName>
        <fullName evidence="8 9">Recombination protein N</fullName>
    </alternativeName>
</protein>
<dbReference type="Proteomes" id="UP000064893">
    <property type="component" value="Chromosome"/>
</dbReference>
<dbReference type="RefSeq" id="WP_057954064.1">
    <property type="nucleotide sequence ID" value="NZ_CP013118.1"/>
</dbReference>
<evidence type="ECO:0000256" key="10">
    <source>
        <dbReference type="SAM" id="Coils"/>
    </source>
</evidence>
<dbReference type="AlphaFoldDB" id="A0A0S2I2Q7"/>
<proteinExistence type="inferred from homology"/>
<accession>A0A0S2I2Q7</accession>
<dbReference type="STRING" id="1307839.L21SP5_03096"/>
<dbReference type="InterPro" id="IPR003395">
    <property type="entry name" value="RecF/RecN/SMC_N"/>
</dbReference>
<evidence type="ECO:0000256" key="3">
    <source>
        <dbReference type="ARBA" id="ARBA00021315"/>
    </source>
</evidence>
<keyword evidence="6" id="KW-0067">ATP-binding</keyword>
<dbReference type="GO" id="GO:0009432">
    <property type="term" value="P:SOS response"/>
    <property type="evidence" value="ECO:0007669"/>
    <property type="project" value="TreeGrafter"/>
</dbReference>
<keyword evidence="7 9" id="KW-0234">DNA repair</keyword>
<keyword evidence="10" id="KW-0175">Coiled coil</keyword>
<name>A0A0S2I2Q7_9BACT</name>
<dbReference type="GO" id="GO:0005524">
    <property type="term" value="F:ATP binding"/>
    <property type="evidence" value="ECO:0007669"/>
    <property type="project" value="UniProtKB-KW"/>
</dbReference>
<evidence type="ECO:0000313" key="12">
    <source>
        <dbReference type="EMBL" id="ALO16712.1"/>
    </source>
</evidence>
<comment type="similarity">
    <text evidence="2 9">Belongs to the RecN family.</text>
</comment>
<evidence type="ECO:0000259" key="11">
    <source>
        <dbReference type="Pfam" id="PF02463"/>
    </source>
</evidence>
<evidence type="ECO:0000256" key="1">
    <source>
        <dbReference type="ARBA" id="ARBA00003618"/>
    </source>
</evidence>
<feature type="coiled-coil region" evidence="10">
    <location>
        <begin position="158"/>
        <end position="192"/>
    </location>
</feature>
<sequence length="551" mass="62563">MLRNLFVENYALIDNLKIDFQENLTVITGETGAGKSILLGALSLALGTRADLSTLKDKDKKCIIEATFDIKKYKLERFFEEEDLDFDTSTIIRREITPKGKSRAFINDTPVNLNQLKALGERLIDIHSQHQNLLLNEQDFQIDFVDTLAGVLDLRVTYRKTYEEFQNLHKEIEQLKAKNDEQKEKSDFIQYQYHELEQAKLKPGEKQELERSQNILSNSEEIAENLNSVLQSMQRDDYGILSELGQAESAVEKIASFFENGEELQSRISSARLDLDDLAQDLQQKAENIQYDPSELERINQRLNQIYTLEQKHRKNSIEELIALKGQYKKDLDDIESFEQDLEKLKNSLSEVEKKMNQLADKLNKERKKTAGEISSSVTTQLEDLGMPKSVFQIEVTQQEEFNKAGRSKIVFKFSTDKNMAPREVTKVASGGELSRIMLIIKAILAKQKALPSLIFDEIDSGVSGAIANKMGNIMKEMANSMQIISITHLPQIAAKGYHHLVVYKKHEQEGATTQIRHISESDRVEVLAQMLSSGETSAAAIANAKELLSN</sequence>
<dbReference type="SUPFAM" id="SSF52540">
    <property type="entry name" value="P-loop containing nucleoside triphosphate hydrolases"/>
    <property type="match status" value="2"/>
</dbReference>
<feature type="coiled-coil region" evidence="10">
    <location>
        <begin position="328"/>
        <end position="369"/>
    </location>
</feature>
<dbReference type="Gene3D" id="3.40.50.300">
    <property type="entry name" value="P-loop containing nucleotide triphosphate hydrolases"/>
    <property type="match status" value="2"/>
</dbReference>